<dbReference type="InterPro" id="IPR036890">
    <property type="entry name" value="HATPase_C_sf"/>
</dbReference>
<evidence type="ECO:0000256" key="2">
    <source>
        <dbReference type="ARBA" id="ARBA00012438"/>
    </source>
</evidence>
<keyword evidence="12" id="KW-1185">Reference proteome</keyword>
<dbReference type="Gene3D" id="3.30.565.10">
    <property type="entry name" value="Histidine kinase-like ATPase, C-terminal domain"/>
    <property type="match status" value="1"/>
</dbReference>
<dbReference type="Proteomes" id="UP000647133">
    <property type="component" value="Unassembled WGS sequence"/>
</dbReference>
<evidence type="ECO:0000259" key="10">
    <source>
        <dbReference type="PROSITE" id="PS50109"/>
    </source>
</evidence>
<dbReference type="Pfam" id="PF02518">
    <property type="entry name" value="HATPase_c"/>
    <property type="match status" value="1"/>
</dbReference>
<keyword evidence="9" id="KW-1133">Transmembrane helix</keyword>
<keyword evidence="9" id="KW-0472">Membrane</keyword>
<dbReference type="SUPFAM" id="SSF55874">
    <property type="entry name" value="ATPase domain of HSP90 chaperone/DNA topoisomerase II/histidine kinase"/>
    <property type="match status" value="1"/>
</dbReference>
<evidence type="ECO:0000256" key="5">
    <source>
        <dbReference type="ARBA" id="ARBA00022777"/>
    </source>
</evidence>
<evidence type="ECO:0000313" key="11">
    <source>
        <dbReference type="EMBL" id="MBD8490932.1"/>
    </source>
</evidence>
<evidence type="ECO:0000256" key="4">
    <source>
        <dbReference type="ARBA" id="ARBA00022741"/>
    </source>
</evidence>
<keyword evidence="5 11" id="KW-0418">Kinase</keyword>
<evidence type="ECO:0000256" key="7">
    <source>
        <dbReference type="ARBA" id="ARBA00023012"/>
    </source>
</evidence>
<evidence type="ECO:0000256" key="6">
    <source>
        <dbReference type="ARBA" id="ARBA00022840"/>
    </source>
</evidence>
<dbReference type="EC" id="2.7.13.3" evidence="2"/>
<feature type="coiled-coil region" evidence="8">
    <location>
        <begin position="350"/>
        <end position="377"/>
    </location>
</feature>
<dbReference type="InterPro" id="IPR035965">
    <property type="entry name" value="PAS-like_dom_sf"/>
</dbReference>
<dbReference type="InterPro" id="IPR003594">
    <property type="entry name" value="HATPase_dom"/>
</dbReference>
<protein>
    <recommendedName>
        <fullName evidence="2">histidine kinase</fullName>
        <ecNumber evidence="2">2.7.13.3</ecNumber>
    </recommendedName>
</protein>
<dbReference type="SUPFAM" id="SSF55785">
    <property type="entry name" value="PYP-like sensor domain (PAS domain)"/>
    <property type="match status" value="1"/>
</dbReference>
<dbReference type="PANTHER" id="PTHR43065">
    <property type="entry name" value="SENSOR HISTIDINE KINASE"/>
    <property type="match status" value="1"/>
</dbReference>
<evidence type="ECO:0000256" key="1">
    <source>
        <dbReference type="ARBA" id="ARBA00000085"/>
    </source>
</evidence>
<dbReference type="PRINTS" id="PR00344">
    <property type="entry name" value="BCTRLSENSOR"/>
</dbReference>
<keyword evidence="7" id="KW-0902">Two-component regulatory system</keyword>
<evidence type="ECO:0000256" key="9">
    <source>
        <dbReference type="SAM" id="Phobius"/>
    </source>
</evidence>
<dbReference type="SMART" id="SM00387">
    <property type="entry name" value="HATPase_c"/>
    <property type="match status" value="1"/>
</dbReference>
<name>A0ABR9AQ82_9BACT</name>
<dbReference type="EMBL" id="JACYTQ010000009">
    <property type="protein sequence ID" value="MBD8490932.1"/>
    <property type="molecule type" value="Genomic_DNA"/>
</dbReference>
<accession>A0ABR9AQ82</accession>
<comment type="caution">
    <text evidence="11">The sequence shown here is derived from an EMBL/GenBank/DDBJ whole genome shotgun (WGS) entry which is preliminary data.</text>
</comment>
<keyword evidence="8" id="KW-0175">Coiled coil</keyword>
<dbReference type="InterPro" id="IPR004358">
    <property type="entry name" value="Sig_transdc_His_kin-like_C"/>
</dbReference>
<reference evidence="11 12" key="1">
    <citation type="submission" date="2020-09" db="EMBL/GenBank/DDBJ databases">
        <title>Echinicola sp. CAU 1574 isolated from sand of Sido Beach.</title>
        <authorList>
            <person name="Kim W."/>
        </authorList>
    </citation>
    <scope>NUCLEOTIDE SEQUENCE [LARGE SCALE GENOMIC DNA]</scope>
    <source>
        <strain evidence="11 12">CAU 1574</strain>
    </source>
</reference>
<keyword evidence="9" id="KW-0812">Transmembrane</keyword>
<gene>
    <name evidence="11" type="ORF">IFO69_19420</name>
</gene>
<organism evidence="11 12">
    <name type="scientific">Echinicola arenosa</name>
    <dbReference type="NCBI Taxonomy" id="2774144"/>
    <lineage>
        <taxon>Bacteria</taxon>
        <taxon>Pseudomonadati</taxon>
        <taxon>Bacteroidota</taxon>
        <taxon>Cytophagia</taxon>
        <taxon>Cytophagales</taxon>
        <taxon>Cyclobacteriaceae</taxon>
        <taxon>Echinicola</taxon>
    </lineage>
</organism>
<evidence type="ECO:0000256" key="8">
    <source>
        <dbReference type="SAM" id="Coils"/>
    </source>
</evidence>
<dbReference type="PROSITE" id="PS50109">
    <property type="entry name" value="HIS_KIN"/>
    <property type="match status" value="1"/>
</dbReference>
<evidence type="ECO:0000313" key="12">
    <source>
        <dbReference type="Proteomes" id="UP000647133"/>
    </source>
</evidence>
<keyword evidence="4" id="KW-0547">Nucleotide-binding</keyword>
<proteinExistence type="predicted"/>
<dbReference type="PANTHER" id="PTHR43065:SF46">
    <property type="entry name" value="C4-DICARBOXYLATE TRANSPORT SENSOR PROTEIN DCTB"/>
    <property type="match status" value="1"/>
</dbReference>
<dbReference type="RefSeq" id="WP_192011808.1">
    <property type="nucleotide sequence ID" value="NZ_JACYTQ010000009.1"/>
</dbReference>
<comment type="catalytic activity">
    <reaction evidence="1">
        <text>ATP + protein L-histidine = ADP + protein N-phospho-L-histidine.</text>
        <dbReference type="EC" id="2.7.13.3"/>
    </reaction>
</comment>
<dbReference type="InterPro" id="IPR005467">
    <property type="entry name" value="His_kinase_dom"/>
</dbReference>
<sequence>MAYKSAIGHIITRVLLILLTILSGAYLLFKLNIIFGPVLLLGILILQVFELIKYNQRTNEKITRFLESIQYADFTSSFSHDSQLGGSYRQLNQAFNKVMDEFKKTRAEKEEQVLFLRIIIQHINIGIISYNTTGKIGLVNNAAKHLLQITQFKDIHDLKKISPEFLEQILSLKTGEDLSTKINGSLHLNVRCTELKMGGKQWFLLSFQDISAALKQQELDAWQNLTKVLRHEIMNSITPIATLVNSLQTILEEDVYIEGGKHIILDDGFEDLQEGLQTISGRSRGLVGFVNAYRDYTSIPKPEKSYFSVQALFEDISTLLKESLEQNQIQLISEVIPQELCIHADREQVLMILINLVKNAREALEKSNNKVVQLKAGKTMSNHPFIQVVDFGPGIQPASLENIFVPFFTTKNQGSGIGLAISRQIMNMHRGNLEVQSLPNKETVFTLRFES</sequence>
<evidence type="ECO:0000256" key="3">
    <source>
        <dbReference type="ARBA" id="ARBA00022679"/>
    </source>
</evidence>
<feature type="transmembrane region" description="Helical" evidence="9">
    <location>
        <begin position="7"/>
        <end position="27"/>
    </location>
</feature>
<keyword evidence="6" id="KW-0067">ATP-binding</keyword>
<feature type="domain" description="Histidine kinase" evidence="10">
    <location>
        <begin position="228"/>
        <end position="451"/>
    </location>
</feature>
<keyword evidence="3" id="KW-0808">Transferase</keyword>
<dbReference type="GO" id="GO:0016301">
    <property type="term" value="F:kinase activity"/>
    <property type="evidence" value="ECO:0007669"/>
    <property type="project" value="UniProtKB-KW"/>
</dbReference>
<feature type="transmembrane region" description="Helical" evidence="9">
    <location>
        <begin position="33"/>
        <end position="52"/>
    </location>
</feature>